<feature type="non-terminal residue" evidence="2">
    <location>
        <position position="1"/>
    </location>
</feature>
<feature type="non-terminal residue" evidence="2">
    <location>
        <position position="269"/>
    </location>
</feature>
<dbReference type="PROSITE" id="PS50231">
    <property type="entry name" value="RICIN_B_LECTIN"/>
    <property type="match status" value="2"/>
</dbReference>
<feature type="domain" description="Ricin B lectin" evidence="1">
    <location>
        <begin position="140"/>
        <end position="268"/>
    </location>
</feature>
<evidence type="ECO:0000313" key="3">
    <source>
        <dbReference type="Proteomes" id="UP001465976"/>
    </source>
</evidence>
<evidence type="ECO:0000259" key="1">
    <source>
        <dbReference type="SMART" id="SM00458"/>
    </source>
</evidence>
<dbReference type="Proteomes" id="UP001465976">
    <property type="component" value="Unassembled WGS sequence"/>
</dbReference>
<name>A0ABR3ERM8_9AGAR</name>
<dbReference type="SUPFAM" id="SSF50370">
    <property type="entry name" value="Ricin B-like lectins"/>
    <property type="match status" value="2"/>
</dbReference>
<dbReference type="InterPro" id="IPR035992">
    <property type="entry name" value="Ricin_B-like_lectins"/>
</dbReference>
<dbReference type="Gene3D" id="2.80.10.50">
    <property type="match status" value="2"/>
</dbReference>
<accession>A0ABR3ERM8</accession>
<protein>
    <recommendedName>
        <fullName evidence="1">Ricin B lectin domain-containing protein</fullName>
    </recommendedName>
</protein>
<gene>
    <name evidence="2" type="ORF">V5O48_016462</name>
</gene>
<reference evidence="2 3" key="1">
    <citation type="submission" date="2024-02" db="EMBL/GenBank/DDBJ databases">
        <title>A draft genome for the cacao thread blight pathogen Marasmius crinis-equi.</title>
        <authorList>
            <person name="Cohen S.P."/>
            <person name="Baruah I.K."/>
            <person name="Amoako-Attah I."/>
            <person name="Bukari Y."/>
            <person name="Meinhardt L.W."/>
            <person name="Bailey B.A."/>
        </authorList>
    </citation>
    <scope>NUCLEOTIDE SEQUENCE [LARGE SCALE GENOMIC DNA]</scope>
    <source>
        <strain evidence="2 3">GH-76</strain>
    </source>
</reference>
<sequence>SAARAACISIASNVPGAPVVVHDCNEEDSSMHNWDFTRFTSQNAPPQALKIFRDKCLDVPDGKNADGTKLQIWTCENGNRNQLWISATDFTFQWAGTNKCIDLTDGAINDGNQIQIWTCDSNNSNQKWTASSVVTQPQPPGVQLLASGGAPHSASQCLTAANDTDGGRVSLATCVDMEVTFPAGNMTWVIPPAGTAGQIKTFDGAKCLDLGGGGSANGNSLRTWTCEDGNGNQMWNVDGSDDSSSRLISWASQRKCVDVKDGSYKAGND</sequence>
<evidence type="ECO:0000313" key="2">
    <source>
        <dbReference type="EMBL" id="KAL0565561.1"/>
    </source>
</evidence>
<organism evidence="2 3">
    <name type="scientific">Marasmius crinis-equi</name>
    <dbReference type="NCBI Taxonomy" id="585013"/>
    <lineage>
        <taxon>Eukaryota</taxon>
        <taxon>Fungi</taxon>
        <taxon>Dikarya</taxon>
        <taxon>Basidiomycota</taxon>
        <taxon>Agaricomycotina</taxon>
        <taxon>Agaricomycetes</taxon>
        <taxon>Agaricomycetidae</taxon>
        <taxon>Agaricales</taxon>
        <taxon>Marasmiineae</taxon>
        <taxon>Marasmiaceae</taxon>
        <taxon>Marasmius</taxon>
    </lineage>
</organism>
<dbReference type="CDD" id="cd00161">
    <property type="entry name" value="beta-trefoil_Ricin-like"/>
    <property type="match status" value="2"/>
</dbReference>
<keyword evidence="3" id="KW-1185">Reference proteome</keyword>
<dbReference type="InterPro" id="IPR000772">
    <property type="entry name" value="Ricin_B_lectin"/>
</dbReference>
<dbReference type="EMBL" id="JBAHYK010002212">
    <property type="protein sequence ID" value="KAL0565561.1"/>
    <property type="molecule type" value="Genomic_DNA"/>
</dbReference>
<proteinExistence type="predicted"/>
<feature type="domain" description="Ricin B lectin" evidence="1">
    <location>
        <begin position="1"/>
        <end position="131"/>
    </location>
</feature>
<dbReference type="Pfam" id="PF00652">
    <property type="entry name" value="Ricin_B_lectin"/>
    <property type="match status" value="2"/>
</dbReference>
<dbReference type="SMART" id="SM00458">
    <property type="entry name" value="RICIN"/>
    <property type="match status" value="2"/>
</dbReference>
<comment type="caution">
    <text evidence="2">The sequence shown here is derived from an EMBL/GenBank/DDBJ whole genome shotgun (WGS) entry which is preliminary data.</text>
</comment>